<protein>
    <submittedName>
        <fullName evidence="1">Uncharacterized protein</fullName>
    </submittedName>
</protein>
<sequence length="102" mass="11841">MTKATFWVNKNGDGYFPLSPEINTSANETGCVTDITEALGEMYQDEKLLLDSYTGLDNRMKEQGIAYRFTTKLLENFEPKIIDLTDEQYKKWNMNLKMLEVE</sequence>
<proteinExistence type="predicted"/>
<dbReference type="EMBL" id="DF968001">
    <property type="protein sequence ID" value="GAO99852.1"/>
    <property type="molecule type" value="Genomic_DNA"/>
</dbReference>
<dbReference type="AlphaFoldDB" id="A0A0K8MHA7"/>
<evidence type="ECO:0000313" key="2">
    <source>
        <dbReference type="Proteomes" id="UP000253891"/>
    </source>
</evidence>
<dbReference type="STRING" id="157463.GCA_001047075_00766"/>
<evidence type="ECO:0000313" key="1">
    <source>
        <dbReference type="EMBL" id="GAO99852.1"/>
    </source>
</evidence>
<keyword evidence="2" id="KW-1185">Reference proteome</keyword>
<gene>
    <name evidence="1" type="ORF">FFIC_241280</name>
</gene>
<reference evidence="1 2" key="1">
    <citation type="journal article" date="2015" name="BMC Genomics">
        <title>Comparative genomics of Fructobacillus spp. and Leuconostoc spp. reveals niche-specific evolution of Fructobacillus spp.</title>
        <authorList>
            <person name="Endo A."/>
            <person name="Tanizawa Y."/>
            <person name="Tanaka N."/>
            <person name="Maeno S."/>
            <person name="Kumar H."/>
            <person name="Shiwa Y."/>
            <person name="Okada S."/>
            <person name="Yoshikawa H."/>
            <person name="Dicks L."/>
            <person name="Nakagawa J."/>
            <person name="Arita M."/>
        </authorList>
    </citation>
    <scope>NUCLEOTIDE SEQUENCE [LARGE SCALE GENOMIC DNA]</scope>
    <source>
        <strain evidence="1 2">JCM 12225</strain>
    </source>
</reference>
<organism evidence="1 2">
    <name type="scientific">Fructobacillus ficulneus</name>
    <dbReference type="NCBI Taxonomy" id="157463"/>
    <lineage>
        <taxon>Bacteria</taxon>
        <taxon>Bacillati</taxon>
        <taxon>Bacillota</taxon>
        <taxon>Bacilli</taxon>
        <taxon>Lactobacillales</taxon>
        <taxon>Lactobacillaceae</taxon>
        <taxon>Fructobacillus</taxon>
    </lineage>
</organism>
<name>A0A0K8MHA7_9LACO</name>
<dbReference type="Proteomes" id="UP000253891">
    <property type="component" value="Unassembled WGS sequence"/>
</dbReference>
<dbReference type="RefSeq" id="WP_148666486.1">
    <property type="nucleotide sequence ID" value="NZ_DF968001.1"/>
</dbReference>
<accession>A0A0K8MHA7</accession>